<accession>A0AAV2NGM2</accession>
<dbReference type="Proteomes" id="UP001497644">
    <property type="component" value="Chromosome 15"/>
</dbReference>
<organism evidence="1 2">
    <name type="scientific">Lasius platythorax</name>
    <dbReference type="NCBI Taxonomy" id="488582"/>
    <lineage>
        <taxon>Eukaryota</taxon>
        <taxon>Metazoa</taxon>
        <taxon>Ecdysozoa</taxon>
        <taxon>Arthropoda</taxon>
        <taxon>Hexapoda</taxon>
        <taxon>Insecta</taxon>
        <taxon>Pterygota</taxon>
        <taxon>Neoptera</taxon>
        <taxon>Endopterygota</taxon>
        <taxon>Hymenoptera</taxon>
        <taxon>Apocrita</taxon>
        <taxon>Aculeata</taxon>
        <taxon>Formicoidea</taxon>
        <taxon>Formicidae</taxon>
        <taxon>Formicinae</taxon>
        <taxon>Lasius</taxon>
        <taxon>Lasius</taxon>
    </lineage>
</organism>
<sequence length="134" mass="15232">MTLSRCRITKILGEDSPRDLHRRVSAKSRVREKCRSPEKLENAALSQVLSGRRVVGPILCPLSPSKGLPIKNLVSYLTAVRPHAFRAYERDDPHCDGGALIRRANKKSWHRHNEKLVMRDHCCEAARTIGFIPR</sequence>
<proteinExistence type="predicted"/>
<dbReference type="EMBL" id="OZ034838">
    <property type="protein sequence ID" value="CAL1679173.1"/>
    <property type="molecule type" value="Genomic_DNA"/>
</dbReference>
<dbReference type="AlphaFoldDB" id="A0AAV2NGM2"/>
<gene>
    <name evidence="1" type="ORF">LPLAT_LOCUS4902</name>
</gene>
<name>A0AAV2NGM2_9HYME</name>
<evidence type="ECO:0000313" key="1">
    <source>
        <dbReference type="EMBL" id="CAL1679173.1"/>
    </source>
</evidence>
<reference evidence="1" key="1">
    <citation type="submission" date="2024-04" db="EMBL/GenBank/DDBJ databases">
        <authorList>
            <consortium name="Molecular Ecology Group"/>
        </authorList>
    </citation>
    <scope>NUCLEOTIDE SEQUENCE</scope>
</reference>
<keyword evidence="2" id="KW-1185">Reference proteome</keyword>
<evidence type="ECO:0000313" key="2">
    <source>
        <dbReference type="Proteomes" id="UP001497644"/>
    </source>
</evidence>
<protein>
    <submittedName>
        <fullName evidence="1">Uncharacterized protein</fullName>
    </submittedName>
</protein>